<feature type="domain" description="Peptidase C39" evidence="2">
    <location>
        <begin position="54"/>
        <end position="184"/>
    </location>
</feature>
<sequence>MWRLGAAAAWFVIGLQAPLLQAGSVTIALNGGFGSVTVPARSHHEMRWDGVVAQQYDYSCGAAAVATLLTYHYDRPTTEAEVFEAMIHGGEVEQIREQGFSMLDMKRYLDAQGLSSDGFRVGLDDLVRIGIPAITLINTGGYRHFVVIKGMDDGNVLIGDPAVGTVAVPKAHFESIWSGLVLGARADSEIAKANFNHERDWQIRPSAPIGSGIDRADVASMLLQLPAINELGR</sequence>
<keyword evidence="1" id="KW-0732">Signal</keyword>
<dbReference type="Pfam" id="PF03412">
    <property type="entry name" value="Peptidase_C39"/>
    <property type="match status" value="1"/>
</dbReference>
<evidence type="ECO:0000256" key="1">
    <source>
        <dbReference type="SAM" id="SignalP"/>
    </source>
</evidence>
<evidence type="ECO:0000313" key="3">
    <source>
        <dbReference type="EMBL" id="QHC52267.1"/>
    </source>
</evidence>
<evidence type="ECO:0000259" key="2">
    <source>
        <dbReference type="PROSITE" id="PS50990"/>
    </source>
</evidence>
<organism evidence="3 4">
    <name type="scientific">Billgrantia tianxiuensis</name>
    <dbReference type="NCBI Taxonomy" id="2497861"/>
    <lineage>
        <taxon>Bacteria</taxon>
        <taxon>Pseudomonadati</taxon>
        <taxon>Pseudomonadota</taxon>
        <taxon>Gammaproteobacteria</taxon>
        <taxon>Oceanospirillales</taxon>
        <taxon>Halomonadaceae</taxon>
        <taxon>Billgrantia</taxon>
    </lineage>
</organism>
<evidence type="ECO:0000313" key="4">
    <source>
        <dbReference type="Proteomes" id="UP000464013"/>
    </source>
</evidence>
<dbReference type="GO" id="GO:0016020">
    <property type="term" value="C:membrane"/>
    <property type="evidence" value="ECO:0007669"/>
    <property type="project" value="InterPro"/>
</dbReference>
<gene>
    <name evidence="3" type="ORF">EKK97_23415</name>
</gene>
<dbReference type="GO" id="GO:0008233">
    <property type="term" value="F:peptidase activity"/>
    <property type="evidence" value="ECO:0007669"/>
    <property type="project" value="InterPro"/>
</dbReference>
<reference evidence="3 4" key="1">
    <citation type="submission" date="2019-01" db="EMBL/GenBank/DDBJ databases">
        <title>Complete genome of a denitifying bacterium Halomons sp. BC-M4-5.</title>
        <authorList>
            <person name="Wang L."/>
            <person name="Shao Z."/>
        </authorList>
    </citation>
    <scope>NUCLEOTIDE SEQUENCE [LARGE SCALE GENOMIC DNA]</scope>
    <source>
        <strain evidence="3 4">BC-M4-5</strain>
    </source>
</reference>
<name>A0A6I6SVU1_9GAMM</name>
<dbReference type="OrthoDB" id="13401at2"/>
<dbReference type="KEGG" id="htx:EKK97_23415"/>
<dbReference type="EMBL" id="CP035042">
    <property type="protein sequence ID" value="QHC52267.1"/>
    <property type="molecule type" value="Genomic_DNA"/>
</dbReference>
<dbReference type="PROSITE" id="PS50990">
    <property type="entry name" value="PEPTIDASE_C39"/>
    <property type="match status" value="1"/>
</dbReference>
<dbReference type="AlphaFoldDB" id="A0A6I6SVU1"/>
<dbReference type="Proteomes" id="UP000464013">
    <property type="component" value="Chromosome"/>
</dbReference>
<feature type="signal peptide" evidence="1">
    <location>
        <begin position="1"/>
        <end position="22"/>
    </location>
</feature>
<dbReference type="CDD" id="cd02423">
    <property type="entry name" value="Peptidase_C39G"/>
    <property type="match status" value="1"/>
</dbReference>
<feature type="chain" id="PRO_5026149480" evidence="1">
    <location>
        <begin position="23"/>
        <end position="233"/>
    </location>
</feature>
<dbReference type="GO" id="GO:0005524">
    <property type="term" value="F:ATP binding"/>
    <property type="evidence" value="ECO:0007669"/>
    <property type="project" value="InterPro"/>
</dbReference>
<accession>A0A6I6SVU1</accession>
<dbReference type="Gene3D" id="3.90.70.10">
    <property type="entry name" value="Cysteine proteinases"/>
    <property type="match status" value="1"/>
</dbReference>
<dbReference type="GO" id="GO:0006508">
    <property type="term" value="P:proteolysis"/>
    <property type="evidence" value="ECO:0007669"/>
    <property type="project" value="InterPro"/>
</dbReference>
<proteinExistence type="predicted"/>
<dbReference type="InterPro" id="IPR005074">
    <property type="entry name" value="Peptidase_C39"/>
</dbReference>
<protein>
    <submittedName>
        <fullName evidence="3">Peptidase C39</fullName>
    </submittedName>
</protein>
<keyword evidence="4" id="KW-1185">Reference proteome</keyword>